<evidence type="ECO:0000256" key="2">
    <source>
        <dbReference type="SAM" id="SignalP"/>
    </source>
</evidence>
<dbReference type="EMBL" id="JAUEPU010000032">
    <property type="protein sequence ID" value="KAK0491892.1"/>
    <property type="molecule type" value="Genomic_DNA"/>
</dbReference>
<dbReference type="Proteomes" id="UP001175228">
    <property type="component" value="Unassembled WGS sequence"/>
</dbReference>
<evidence type="ECO:0000313" key="3">
    <source>
        <dbReference type="EMBL" id="KAK0491892.1"/>
    </source>
</evidence>
<name>A0AA39UJG5_9AGAR</name>
<comment type="caution">
    <text evidence="3">The sequence shown here is derived from an EMBL/GenBank/DDBJ whole genome shotgun (WGS) entry which is preliminary data.</text>
</comment>
<feature type="chain" id="PRO_5041448700" evidence="2">
    <location>
        <begin position="21"/>
        <end position="174"/>
    </location>
</feature>
<feature type="compositionally biased region" description="Low complexity" evidence="1">
    <location>
        <begin position="153"/>
        <end position="166"/>
    </location>
</feature>
<feature type="region of interest" description="Disordered" evidence="1">
    <location>
        <begin position="153"/>
        <end position="174"/>
    </location>
</feature>
<keyword evidence="4" id="KW-1185">Reference proteome</keyword>
<reference evidence="3" key="1">
    <citation type="submission" date="2023-06" db="EMBL/GenBank/DDBJ databases">
        <authorList>
            <consortium name="Lawrence Berkeley National Laboratory"/>
            <person name="Ahrendt S."/>
            <person name="Sahu N."/>
            <person name="Indic B."/>
            <person name="Wong-Bajracharya J."/>
            <person name="Merenyi Z."/>
            <person name="Ke H.-M."/>
            <person name="Monk M."/>
            <person name="Kocsube S."/>
            <person name="Drula E."/>
            <person name="Lipzen A."/>
            <person name="Balint B."/>
            <person name="Henrissat B."/>
            <person name="Andreopoulos B."/>
            <person name="Martin F.M."/>
            <person name="Harder C.B."/>
            <person name="Rigling D."/>
            <person name="Ford K.L."/>
            <person name="Foster G.D."/>
            <person name="Pangilinan J."/>
            <person name="Papanicolaou A."/>
            <person name="Barry K."/>
            <person name="LaButti K."/>
            <person name="Viragh M."/>
            <person name="Koriabine M."/>
            <person name="Yan M."/>
            <person name="Riley R."/>
            <person name="Champramary S."/>
            <person name="Plett K.L."/>
            <person name="Tsai I.J."/>
            <person name="Slot J."/>
            <person name="Sipos G."/>
            <person name="Plett J."/>
            <person name="Nagy L.G."/>
            <person name="Grigoriev I.V."/>
        </authorList>
    </citation>
    <scope>NUCLEOTIDE SEQUENCE</scope>
    <source>
        <strain evidence="3">HWK02</strain>
    </source>
</reference>
<evidence type="ECO:0000313" key="4">
    <source>
        <dbReference type="Proteomes" id="UP001175228"/>
    </source>
</evidence>
<evidence type="ECO:0000256" key="1">
    <source>
        <dbReference type="SAM" id="MobiDB-lite"/>
    </source>
</evidence>
<accession>A0AA39UJG5</accession>
<sequence length="174" mass="17874">MLSLIRVAALTGILSVSVQCAVVLGERQLGEPEPVAHTCACVPFTPITSATDRYPLRTDGTWAPISPVVGSQTIGYPTKQGMVSSQPLFTHIPIGTTVGETSSVGGSHTVVKGVDEAGSTFTPGTGPVTVQLGNQIIHTGPIPSLQLTVEGDSATSTAAMAPTDATTPRDKRKP</sequence>
<keyword evidence="2" id="KW-0732">Signal</keyword>
<dbReference type="AlphaFoldDB" id="A0AA39UJG5"/>
<organism evidence="3 4">
    <name type="scientific">Armillaria luteobubalina</name>
    <dbReference type="NCBI Taxonomy" id="153913"/>
    <lineage>
        <taxon>Eukaryota</taxon>
        <taxon>Fungi</taxon>
        <taxon>Dikarya</taxon>
        <taxon>Basidiomycota</taxon>
        <taxon>Agaricomycotina</taxon>
        <taxon>Agaricomycetes</taxon>
        <taxon>Agaricomycetidae</taxon>
        <taxon>Agaricales</taxon>
        <taxon>Marasmiineae</taxon>
        <taxon>Physalacriaceae</taxon>
        <taxon>Armillaria</taxon>
    </lineage>
</organism>
<feature type="signal peptide" evidence="2">
    <location>
        <begin position="1"/>
        <end position="20"/>
    </location>
</feature>
<gene>
    <name evidence="3" type="ORF">EDD18DRAFT_1465662</name>
</gene>
<protein>
    <submittedName>
        <fullName evidence="3">Uncharacterized protein</fullName>
    </submittedName>
</protein>
<proteinExistence type="predicted"/>